<organism evidence="3 4">
    <name type="scientific">Elsinoe australis</name>
    <dbReference type="NCBI Taxonomy" id="40998"/>
    <lineage>
        <taxon>Eukaryota</taxon>
        <taxon>Fungi</taxon>
        <taxon>Dikarya</taxon>
        <taxon>Ascomycota</taxon>
        <taxon>Pezizomycotina</taxon>
        <taxon>Dothideomycetes</taxon>
        <taxon>Dothideomycetidae</taxon>
        <taxon>Myriangiales</taxon>
        <taxon>Elsinoaceae</taxon>
        <taxon>Elsinoe</taxon>
    </lineage>
</organism>
<dbReference type="InterPro" id="IPR044122">
    <property type="entry name" value="UPF0261_N"/>
</dbReference>
<gene>
    <name evidence="3" type="ORF">B9Z65_1694</name>
</gene>
<dbReference type="STRING" id="40998.A0A2P7Z6X4"/>
<dbReference type="PIRSF" id="PIRSF033271">
    <property type="entry name" value="UCP033271"/>
    <property type="match status" value="1"/>
</dbReference>
<dbReference type="PANTHER" id="PTHR31862">
    <property type="entry name" value="UPF0261 DOMAIN PROTEIN (AFU_ORTHOLOGUE AFUA_1G10120)"/>
    <property type="match status" value="1"/>
</dbReference>
<dbReference type="NCBIfam" id="NF002674">
    <property type="entry name" value="PRK02399.1-2"/>
    <property type="match status" value="1"/>
</dbReference>
<dbReference type="EMBL" id="NHZQ01000297">
    <property type="protein sequence ID" value="PSK43977.1"/>
    <property type="molecule type" value="Genomic_DNA"/>
</dbReference>
<evidence type="ECO:0000313" key="4">
    <source>
        <dbReference type="Proteomes" id="UP000243723"/>
    </source>
</evidence>
<name>A0A2P7Z6X4_9PEZI</name>
<feature type="domain" description="UPF0261" evidence="1">
    <location>
        <begin position="2"/>
        <end position="184"/>
    </location>
</feature>
<comment type="caution">
    <text evidence="3">The sequence shown here is derived from an EMBL/GenBank/DDBJ whole genome shotgun (WGS) entry which is preliminary data.</text>
</comment>
<dbReference type="InterPro" id="IPR051353">
    <property type="entry name" value="Tobamovirus_resist_UPF0261"/>
</dbReference>
<dbReference type="Pfam" id="PF23189">
    <property type="entry name" value="UPF0261_C"/>
    <property type="match status" value="1"/>
</dbReference>
<dbReference type="CDD" id="cd15488">
    <property type="entry name" value="Tm-1-like"/>
    <property type="match status" value="1"/>
</dbReference>
<dbReference type="Gene3D" id="3.40.50.12020">
    <property type="entry name" value="Uncharacterised protein family UPF0261, NN domain"/>
    <property type="match status" value="1"/>
</dbReference>
<dbReference type="PANTHER" id="PTHR31862:SF1">
    <property type="entry name" value="UPF0261 DOMAIN PROTEIN (AFU_ORTHOLOGUE AFUA_1G10120)"/>
    <property type="match status" value="1"/>
</dbReference>
<dbReference type="Pfam" id="PF06792">
    <property type="entry name" value="UPF0261"/>
    <property type="match status" value="1"/>
</dbReference>
<evidence type="ECO:0000313" key="3">
    <source>
        <dbReference type="EMBL" id="PSK43977.1"/>
    </source>
</evidence>
<dbReference type="InterPro" id="IPR008322">
    <property type="entry name" value="UPF0261"/>
</dbReference>
<dbReference type="Gene3D" id="3.40.50.12030">
    <property type="entry name" value="Uncharacterised protein family UPF0261, NC domain"/>
    <property type="match status" value="1"/>
</dbReference>
<dbReference type="Proteomes" id="UP000243723">
    <property type="component" value="Unassembled WGS sequence"/>
</dbReference>
<keyword evidence="4" id="KW-1185">Reference proteome</keyword>
<dbReference type="OrthoDB" id="10264588at2759"/>
<proteinExistence type="predicted"/>
<evidence type="ECO:0000259" key="1">
    <source>
        <dbReference type="Pfam" id="PF06792"/>
    </source>
</evidence>
<feature type="domain" description="UPF0261" evidence="2">
    <location>
        <begin position="195"/>
        <end position="415"/>
    </location>
</feature>
<accession>A0A2P7Z6X4</accession>
<evidence type="ECO:0000259" key="2">
    <source>
        <dbReference type="Pfam" id="PF23189"/>
    </source>
</evidence>
<reference evidence="3 4" key="1">
    <citation type="submission" date="2017-05" db="EMBL/GenBank/DDBJ databases">
        <title>Draft genome sequence of Elsinoe australis.</title>
        <authorList>
            <person name="Cheng Q."/>
        </authorList>
    </citation>
    <scope>NUCLEOTIDE SEQUENCE [LARGE SCALE GENOMIC DNA]</scope>
    <source>
        <strain evidence="3 4">NL1</strain>
    </source>
</reference>
<dbReference type="InterPro" id="IPR056778">
    <property type="entry name" value="UPF0261_C"/>
</dbReference>
<sequence>MPNIILVGTLDTKAQEFRYLYDQLKSVPFNNGTPVNVTLIDCGREPAHDDRISVTQSEVISKHSQRERENVAELPRGDVITFMIDCTTACVRALVEQGDVHGVIGAGGSGGTSLIASVMRNAAPIGMPKLIVSTVASGDTGPLVGETDITMMYSVVDIAGSNSLLRNILSNAASAMVGMASNYQNLIRQQDTRQRTRVGITMFGVTTPGVDAIRERLESKFGAEVFVFHATGHGGRAMERLIEQGQLDAVVDLTTTEVCDFLMGGNMSAGSSRLEAALRAGIPNIISLGATDMVNFGPKQTVPIKYEGRLLFVHNPTVTLMRTTPEECKQVAEFILAKIEKFAKSPSQVQVWMPQGGVSMIAVPGGPFADEAADDAMFNTLRRGLEGSAVKVVADDRDINNSSFATAIADRIIEMVESDTKAM</sequence>
<protein>
    <submittedName>
        <fullName evidence="3">Uncharacterized protein</fullName>
    </submittedName>
</protein>
<dbReference type="AlphaFoldDB" id="A0A2P7Z6X4"/>